<dbReference type="Pfam" id="PF04377">
    <property type="entry name" value="ATE_C"/>
    <property type="match status" value="1"/>
</dbReference>
<keyword evidence="1 4" id="KW-0963">Cytoplasm</keyword>
<evidence type="ECO:0000256" key="1">
    <source>
        <dbReference type="ARBA" id="ARBA00022490"/>
    </source>
</evidence>
<feature type="domain" description="N-end aminoacyl transferase N-terminal" evidence="5">
    <location>
        <begin position="17"/>
        <end position="87"/>
    </location>
</feature>
<comment type="similarity">
    <text evidence="4">Belongs to the R-transferase family. Bpt subfamily.</text>
</comment>
<gene>
    <name evidence="4" type="primary">bpt</name>
    <name evidence="7" type="ORF">HNP73_002462</name>
</gene>
<evidence type="ECO:0000313" key="7">
    <source>
        <dbReference type="EMBL" id="MBB5222526.1"/>
    </source>
</evidence>
<keyword evidence="8" id="KW-1185">Reference proteome</keyword>
<dbReference type="GO" id="GO:0004057">
    <property type="term" value="F:arginyl-tRNA--protein transferase activity"/>
    <property type="evidence" value="ECO:0007669"/>
    <property type="project" value="InterPro"/>
</dbReference>
<dbReference type="Pfam" id="PF04376">
    <property type="entry name" value="ATE_N"/>
    <property type="match status" value="1"/>
</dbReference>
<organism evidence="7 8">
    <name type="scientific">Amaricoccus macauensis</name>
    <dbReference type="NCBI Taxonomy" id="57001"/>
    <lineage>
        <taxon>Bacteria</taxon>
        <taxon>Pseudomonadati</taxon>
        <taxon>Pseudomonadota</taxon>
        <taxon>Alphaproteobacteria</taxon>
        <taxon>Rhodobacterales</taxon>
        <taxon>Paracoccaceae</taxon>
        <taxon>Amaricoccus</taxon>
    </lineage>
</organism>
<proteinExistence type="inferred from homology"/>
<dbReference type="GO" id="GO:0008914">
    <property type="term" value="F:leucyl-tRNA--protein transferase activity"/>
    <property type="evidence" value="ECO:0007669"/>
    <property type="project" value="UniProtKB-UniRule"/>
</dbReference>
<comment type="function">
    <text evidence="4">Functions in the N-end rule pathway of protein degradation where it conjugates Leu from its aminoacyl-tRNA to the N-termini of proteins containing an N-terminal aspartate or glutamate.</text>
</comment>
<dbReference type="Proteomes" id="UP000549457">
    <property type="component" value="Unassembled WGS sequence"/>
</dbReference>
<dbReference type="NCBIfam" id="NF002341">
    <property type="entry name" value="PRK01305.1-1"/>
    <property type="match status" value="1"/>
</dbReference>
<dbReference type="InterPro" id="IPR030700">
    <property type="entry name" value="N-end_Aminoacyl_Trfase"/>
</dbReference>
<evidence type="ECO:0000313" key="8">
    <source>
        <dbReference type="Proteomes" id="UP000549457"/>
    </source>
</evidence>
<dbReference type="NCBIfam" id="NF002346">
    <property type="entry name" value="PRK01305.2-3"/>
    <property type="match status" value="1"/>
</dbReference>
<dbReference type="InterPro" id="IPR007472">
    <property type="entry name" value="N-end_Aminoacyl_Trfase_C"/>
</dbReference>
<keyword evidence="3 4" id="KW-0012">Acyltransferase</keyword>
<dbReference type="InterPro" id="IPR007471">
    <property type="entry name" value="N-end_Aminoacyl_Trfase_N"/>
</dbReference>
<keyword evidence="2 4" id="KW-0808">Transferase</keyword>
<dbReference type="SUPFAM" id="SSF55729">
    <property type="entry name" value="Acyl-CoA N-acyltransferases (Nat)"/>
    <property type="match status" value="1"/>
</dbReference>
<evidence type="ECO:0000259" key="5">
    <source>
        <dbReference type="Pfam" id="PF04376"/>
    </source>
</evidence>
<dbReference type="PIRSF" id="PIRSF037208">
    <property type="entry name" value="ATE_pro_prd"/>
    <property type="match status" value="1"/>
</dbReference>
<evidence type="ECO:0000256" key="3">
    <source>
        <dbReference type="ARBA" id="ARBA00023315"/>
    </source>
</evidence>
<comment type="catalytic activity">
    <reaction evidence="4">
        <text>N-terminal L-aspartyl-[protein] + L-leucyl-tRNA(Leu) = N-terminal L-leucyl-L-aspartyl-[protein] + tRNA(Leu) + H(+)</text>
        <dbReference type="Rhea" id="RHEA:50420"/>
        <dbReference type="Rhea" id="RHEA-COMP:9613"/>
        <dbReference type="Rhea" id="RHEA-COMP:9622"/>
        <dbReference type="Rhea" id="RHEA-COMP:12669"/>
        <dbReference type="Rhea" id="RHEA-COMP:12674"/>
        <dbReference type="ChEBI" id="CHEBI:15378"/>
        <dbReference type="ChEBI" id="CHEBI:64720"/>
        <dbReference type="ChEBI" id="CHEBI:78442"/>
        <dbReference type="ChEBI" id="CHEBI:78494"/>
        <dbReference type="ChEBI" id="CHEBI:133042"/>
        <dbReference type="EC" id="2.3.2.29"/>
    </reaction>
</comment>
<dbReference type="InterPro" id="IPR017138">
    <property type="entry name" value="Asp_Glu_LeuTrfase"/>
</dbReference>
<dbReference type="EC" id="2.3.2.29" evidence="4"/>
<dbReference type="NCBIfam" id="NF002342">
    <property type="entry name" value="PRK01305.1-3"/>
    <property type="match status" value="1"/>
</dbReference>
<comment type="catalytic activity">
    <reaction evidence="4">
        <text>N-terminal L-glutamyl-[protein] + L-leucyl-tRNA(Leu) = N-terminal L-leucyl-L-glutamyl-[protein] + tRNA(Leu) + H(+)</text>
        <dbReference type="Rhea" id="RHEA:50412"/>
        <dbReference type="Rhea" id="RHEA-COMP:9613"/>
        <dbReference type="Rhea" id="RHEA-COMP:9622"/>
        <dbReference type="Rhea" id="RHEA-COMP:12664"/>
        <dbReference type="Rhea" id="RHEA-COMP:12668"/>
        <dbReference type="ChEBI" id="CHEBI:15378"/>
        <dbReference type="ChEBI" id="CHEBI:64721"/>
        <dbReference type="ChEBI" id="CHEBI:78442"/>
        <dbReference type="ChEBI" id="CHEBI:78494"/>
        <dbReference type="ChEBI" id="CHEBI:133041"/>
        <dbReference type="EC" id="2.3.2.29"/>
    </reaction>
</comment>
<protein>
    <recommendedName>
        <fullName evidence="4">Aspartate/glutamate leucyltransferase</fullName>
        <ecNumber evidence="4">2.3.2.29</ecNumber>
    </recommendedName>
</protein>
<dbReference type="HAMAP" id="MF_00689">
    <property type="entry name" value="Bpt"/>
    <property type="match status" value="1"/>
</dbReference>
<feature type="domain" description="N-end rule aminoacyl transferase C-terminal" evidence="6">
    <location>
        <begin position="108"/>
        <end position="234"/>
    </location>
</feature>
<comment type="caution">
    <text evidence="7">The sequence shown here is derived from an EMBL/GenBank/DDBJ whole genome shotgun (WGS) entry which is preliminary data.</text>
</comment>
<dbReference type="GO" id="GO:0005737">
    <property type="term" value="C:cytoplasm"/>
    <property type="evidence" value="ECO:0007669"/>
    <property type="project" value="UniProtKB-SubCell"/>
</dbReference>
<dbReference type="NCBIfam" id="NF002343">
    <property type="entry name" value="PRK01305.1-4"/>
    <property type="match status" value="1"/>
</dbReference>
<accession>A0A840SRQ7</accession>
<evidence type="ECO:0000256" key="2">
    <source>
        <dbReference type="ARBA" id="ARBA00022679"/>
    </source>
</evidence>
<name>A0A840SRQ7_9RHOB</name>
<dbReference type="PANTHER" id="PTHR21367:SF1">
    <property type="entry name" value="ARGINYL-TRNA--PROTEIN TRANSFERASE 1"/>
    <property type="match status" value="1"/>
</dbReference>
<reference evidence="7 8" key="1">
    <citation type="submission" date="2020-08" db="EMBL/GenBank/DDBJ databases">
        <title>Genomic Encyclopedia of Type Strains, Phase IV (KMG-IV): sequencing the most valuable type-strain genomes for metagenomic binning, comparative biology and taxonomic classification.</title>
        <authorList>
            <person name="Goeker M."/>
        </authorList>
    </citation>
    <scope>NUCLEOTIDE SEQUENCE [LARGE SCALE GENOMIC DNA]</scope>
    <source>
        <strain evidence="7 8">DSM 101730</strain>
    </source>
</reference>
<dbReference type="RefSeq" id="WP_184149485.1">
    <property type="nucleotide sequence ID" value="NZ_JACHFM010000002.1"/>
</dbReference>
<comment type="subcellular location">
    <subcellularLocation>
        <location evidence="4">Cytoplasm</location>
    </subcellularLocation>
</comment>
<dbReference type="InterPro" id="IPR016181">
    <property type="entry name" value="Acyl_CoA_acyltransferase"/>
</dbReference>
<sequence length="273" mass="30941">MRHSLPQSHQFYVTAPQPCPYLPGKVERKLFTALQGEGACHLNDVLSHQGFRRSQNVLYRPSCAGCSACLSARIVVRDFQPTRGQRRVLRRNADLERIARSPWATEAQYSLFRRYLDARHATGGMADMDMNEFAAMIEESPVRSRVIEYYRPRDGQPRRELTAVCLTDILSDGVSMVYSFFDPSLDARSLGTYIILDHIRLAAESGLPYVYLGYWVPGSAKMDYKARFQPLEIFAESRWALATETDTATLARRRGDRPAISEQVAAIELPSTK</sequence>
<dbReference type="AlphaFoldDB" id="A0A840SRQ7"/>
<dbReference type="GO" id="GO:0071596">
    <property type="term" value="P:ubiquitin-dependent protein catabolic process via the N-end rule pathway"/>
    <property type="evidence" value="ECO:0007669"/>
    <property type="project" value="InterPro"/>
</dbReference>
<evidence type="ECO:0000256" key="4">
    <source>
        <dbReference type="HAMAP-Rule" id="MF_00689"/>
    </source>
</evidence>
<evidence type="ECO:0000259" key="6">
    <source>
        <dbReference type="Pfam" id="PF04377"/>
    </source>
</evidence>
<dbReference type="EMBL" id="JACHFM010000002">
    <property type="protein sequence ID" value="MBB5222526.1"/>
    <property type="molecule type" value="Genomic_DNA"/>
</dbReference>
<dbReference type="PANTHER" id="PTHR21367">
    <property type="entry name" value="ARGININE-TRNA-PROTEIN TRANSFERASE 1"/>
    <property type="match status" value="1"/>
</dbReference>